<organism evidence="1 2">
    <name type="scientific">Crenobacter cavernae</name>
    <dbReference type="NCBI Taxonomy" id="2290923"/>
    <lineage>
        <taxon>Bacteria</taxon>
        <taxon>Pseudomonadati</taxon>
        <taxon>Pseudomonadota</taxon>
        <taxon>Betaproteobacteria</taxon>
        <taxon>Neisseriales</taxon>
        <taxon>Neisseriaceae</taxon>
        <taxon>Crenobacter</taxon>
    </lineage>
</organism>
<dbReference type="InterPro" id="IPR026325">
    <property type="entry name" value="DUF932"/>
</dbReference>
<name>A0A345Y5X1_9NEIS</name>
<dbReference type="AlphaFoldDB" id="A0A345Y5X1"/>
<dbReference type="EMBL" id="CP031337">
    <property type="protein sequence ID" value="AXK39323.1"/>
    <property type="molecule type" value="Genomic_DNA"/>
</dbReference>
<proteinExistence type="predicted"/>
<dbReference type="RefSeq" id="WP_115433258.1">
    <property type="nucleotide sequence ID" value="NZ_CP031337.1"/>
</dbReference>
<accession>A0A345Y5X1</accession>
<dbReference type="Pfam" id="PF06067">
    <property type="entry name" value="DUF932"/>
    <property type="match status" value="1"/>
</dbReference>
<evidence type="ECO:0000313" key="2">
    <source>
        <dbReference type="Proteomes" id="UP000254537"/>
    </source>
</evidence>
<gene>
    <name evidence="1" type="ORF">DWG20_07700</name>
</gene>
<dbReference type="OrthoDB" id="9204503at2"/>
<evidence type="ECO:0000313" key="1">
    <source>
        <dbReference type="EMBL" id="AXK39323.1"/>
    </source>
</evidence>
<reference evidence="1 2" key="1">
    <citation type="submission" date="2018-07" db="EMBL/GenBank/DDBJ databases">
        <title>Crenobacter cavernae sp. nov., isolated from a karst cave.</title>
        <authorList>
            <person name="Zhu H."/>
        </authorList>
    </citation>
    <scope>NUCLEOTIDE SEQUENCE [LARGE SCALE GENOMIC DNA]</scope>
    <source>
        <strain evidence="1 2">K1W11S-77</strain>
    </source>
</reference>
<protein>
    <submittedName>
        <fullName evidence="1">DUF932 domain-containing protein</fullName>
    </submittedName>
</protein>
<dbReference type="Proteomes" id="UP000254537">
    <property type="component" value="Chromosome"/>
</dbReference>
<dbReference type="KEGG" id="ccah:DWG20_07700"/>
<sequence>MTTAQAWTARDPAEAFFPVELRQLYMPAKNALNDYQQLKRHFAVVDVERQNPFAVVTDDYKLVTNKTAFDMAAKVMKKVFLTTEIGDMECLNITMPKTRSFCHIDLIHKTAEFSPWEKDKWTAFLRISNSYNRTRLLRFELGFCRWICLNGIIFGSKSIEFSYAHTRRGMDRVDRFVQNIGDIRKLETALTEKLHQLKRYHVPEKEMLPLLCRVFDIKTTKDVVKKQRRVDELLALREQAKSLTQAYFSEMGHHGYAALNVLTGYASRPAGVIAPEASMHGLQQKAGSWMDDFISAIKSPDFSFDSYLADYRQTAEVIESL</sequence>